<gene>
    <name evidence="2" type="ORF">MNBD_BACTEROID04-1732</name>
</gene>
<feature type="domain" description="Thioredoxin" evidence="1">
    <location>
        <begin position="1"/>
        <end position="119"/>
    </location>
</feature>
<proteinExistence type="predicted"/>
<name>A0A3B0U5S8_9ZZZZ</name>
<dbReference type="CDD" id="cd02947">
    <property type="entry name" value="TRX_family"/>
    <property type="match status" value="1"/>
</dbReference>
<dbReference type="SUPFAM" id="SSF52833">
    <property type="entry name" value="Thioredoxin-like"/>
    <property type="match status" value="1"/>
</dbReference>
<dbReference type="InterPro" id="IPR012336">
    <property type="entry name" value="Thioredoxin-like_fold"/>
</dbReference>
<accession>A0A3B0U5S8</accession>
<dbReference type="EMBL" id="UOER01000484">
    <property type="protein sequence ID" value="VAW25688.1"/>
    <property type="molecule type" value="Genomic_DNA"/>
</dbReference>
<evidence type="ECO:0000259" key="1">
    <source>
        <dbReference type="PROSITE" id="PS51352"/>
    </source>
</evidence>
<dbReference type="InterPro" id="IPR013766">
    <property type="entry name" value="Thioredoxin_domain"/>
</dbReference>
<sequence>MKNIFRIVFIIPFIVFTLNSCAQKKETPKITFIELGSVRCIPCQKMQKVIKKVEEKYPTQVKTIFYDVWTDDGKKYADIYQINLIPTQVFLDKNGKEFSRHQGYFEFEELEKILQQKLK</sequence>
<dbReference type="Pfam" id="PF13098">
    <property type="entry name" value="Thioredoxin_2"/>
    <property type="match status" value="1"/>
</dbReference>
<organism evidence="2">
    <name type="scientific">hydrothermal vent metagenome</name>
    <dbReference type="NCBI Taxonomy" id="652676"/>
    <lineage>
        <taxon>unclassified sequences</taxon>
        <taxon>metagenomes</taxon>
        <taxon>ecological metagenomes</taxon>
    </lineage>
</organism>
<reference evidence="2" key="1">
    <citation type="submission" date="2018-06" db="EMBL/GenBank/DDBJ databases">
        <authorList>
            <person name="Zhirakovskaya E."/>
        </authorList>
    </citation>
    <scope>NUCLEOTIDE SEQUENCE</scope>
</reference>
<dbReference type="InterPro" id="IPR036249">
    <property type="entry name" value="Thioredoxin-like_sf"/>
</dbReference>
<dbReference type="AlphaFoldDB" id="A0A3B0U5S8"/>
<dbReference type="Gene3D" id="3.40.30.10">
    <property type="entry name" value="Glutaredoxin"/>
    <property type="match status" value="1"/>
</dbReference>
<protein>
    <recommendedName>
        <fullName evidence="1">Thioredoxin domain-containing protein</fullName>
    </recommendedName>
</protein>
<evidence type="ECO:0000313" key="2">
    <source>
        <dbReference type="EMBL" id="VAW25688.1"/>
    </source>
</evidence>
<dbReference type="PROSITE" id="PS51352">
    <property type="entry name" value="THIOREDOXIN_2"/>
    <property type="match status" value="1"/>
</dbReference>